<reference evidence="4" key="2">
    <citation type="submission" date="2020-10" db="UniProtKB">
        <authorList>
            <consortium name="WormBaseParasite"/>
        </authorList>
    </citation>
    <scope>IDENTIFICATION</scope>
</reference>
<keyword evidence="2" id="KW-0732">Signal</keyword>
<feature type="compositionally biased region" description="Low complexity" evidence="1">
    <location>
        <begin position="105"/>
        <end position="128"/>
    </location>
</feature>
<evidence type="ECO:0000256" key="1">
    <source>
        <dbReference type="SAM" id="MobiDB-lite"/>
    </source>
</evidence>
<dbReference type="AlphaFoldDB" id="A0A7E4VSK2"/>
<feature type="region of interest" description="Disordered" evidence="1">
    <location>
        <begin position="64"/>
        <end position="182"/>
    </location>
</feature>
<evidence type="ECO:0000256" key="2">
    <source>
        <dbReference type="SAM" id="SignalP"/>
    </source>
</evidence>
<feature type="compositionally biased region" description="Polar residues" evidence="1">
    <location>
        <begin position="82"/>
        <end position="104"/>
    </location>
</feature>
<sequence length="261" mass="28657">MKLFWGLLLLGGTFVVVAELDDSFEAKLHETYNVDVEDDLLAIYGDDYTLFEEPVKHTTRPERYHLDGMVPTNPAPTDSLPPITTESPVSLGLTSTVESTTEPISTVAPTTEPTVTSEETSTVQPSTEAPTTKLDEISTAEPSTTSTSLPLTTSTKAEVPSPLPSTKTTIPQIPTTTEAPKPTIKPELTKEEVAQAIENVLDIVDKYVFKDDAQEPYYEEFKDLALQFDDPLLLADERPMLFEVVEPQEEASPLSAQQRSI</sequence>
<accession>A0A7E4VSK2</accession>
<feature type="chain" id="PRO_5028823907" evidence="2">
    <location>
        <begin position="19"/>
        <end position="261"/>
    </location>
</feature>
<name>A0A7E4VSK2_PANRE</name>
<keyword evidence="3" id="KW-1185">Reference proteome</keyword>
<proteinExistence type="predicted"/>
<evidence type="ECO:0000313" key="3">
    <source>
        <dbReference type="Proteomes" id="UP000492821"/>
    </source>
</evidence>
<evidence type="ECO:0000313" key="4">
    <source>
        <dbReference type="WBParaSite" id="Pan_g2848.t1"/>
    </source>
</evidence>
<dbReference type="Proteomes" id="UP000492821">
    <property type="component" value="Unassembled WGS sequence"/>
</dbReference>
<feature type="compositionally biased region" description="Low complexity" evidence="1">
    <location>
        <begin position="142"/>
        <end position="155"/>
    </location>
</feature>
<protein>
    <submittedName>
        <fullName evidence="4">Proteoglycan 4-like</fullName>
    </submittedName>
</protein>
<organism evidence="3 4">
    <name type="scientific">Panagrellus redivivus</name>
    <name type="common">Microworm</name>
    <dbReference type="NCBI Taxonomy" id="6233"/>
    <lineage>
        <taxon>Eukaryota</taxon>
        <taxon>Metazoa</taxon>
        <taxon>Ecdysozoa</taxon>
        <taxon>Nematoda</taxon>
        <taxon>Chromadorea</taxon>
        <taxon>Rhabditida</taxon>
        <taxon>Tylenchina</taxon>
        <taxon>Panagrolaimomorpha</taxon>
        <taxon>Panagrolaimoidea</taxon>
        <taxon>Panagrolaimidae</taxon>
        <taxon>Panagrellus</taxon>
    </lineage>
</organism>
<feature type="signal peptide" evidence="2">
    <location>
        <begin position="1"/>
        <end position="18"/>
    </location>
</feature>
<dbReference type="WBParaSite" id="Pan_g2848.t1">
    <property type="protein sequence ID" value="Pan_g2848.t1"/>
    <property type="gene ID" value="Pan_g2848"/>
</dbReference>
<reference evidence="3" key="1">
    <citation type="journal article" date="2013" name="Genetics">
        <title>The draft genome and transcriptome of Panagrellus redivivus are shaped by the harsh demands of a free-living lifestyle.</title>
        <authorList>
            <person name="Srinivasan J."/>
            <person name="Dillman A.R."/>
            <person name="Macchietto M.G."/>
            <person name="Heikkinen L."/>
            <person name="Lakso M."/>
            <person name="Fracchia K.M."/>
            <person name="Antoshechkin I."/>
            <person name="Mortazavi A."/>
            <person name="Wong G."/>
            <person name="Sternberg P.W."/>
        </authorList>
    </citation>
    <scope>NUCLEOTIDE SEQUENCE [LARGE SCALE GENOMIC DNA]</scope>
    <source>
        <strain evidence="3">MT8872</strain>
    </source>
</reference>
<feature type="compositionally biased region" description="Low complexity" evidence="1">
    <location>
        <begin position="166"/>
        <end position="177"/>
    </location>
</feature>